<comment type="caution">
    <text evidence="9">The sequence shown here is derived from an EMBL/GenBank/DDBJ whole genome shotgun (WGS) entry which is preliminary data.</text>
</comment>
<evidence type="ECO:0000259" key="8">
    <source>
        <dbReference type="PROSITE" id="PS51158"/>
    </source>
</evidence>
<dbReference type="InterPro" id="IPR052969">
    <property type="entry name" value="Thr-specific_kinase-like"/>
</dbReference>
<evidence type="ECO:0000256" key="6">
    <source>
        <dbReference type="ARBA" id="ARBA00022777"/>
    </source>
</evidence>
<evidence type="ECO:0000256" key="4">
    <source>
        <dbReference type="ARBA" id="ARBA00022679"/>
    </source>
</evidence>
<dbReference type="Proteomes" id="UP000692954">
    <property type="component" value="Unassembled WGS sequence"/>
</dbReference>
<evidence type="ECO:0000313" key="10">
    <source>
        <dbReference type="Proteomes" id="UP000692954"/>
    </source>
</evidence>
<protein>
    <recommendedName>
        <fullName evidence="11">Alpha-type protein kinase domain-containing protein</fullName>
    </recommendedName>
</protein>
<sequence length="944" mass="111634">MLKKDISLCEDSVFCQKPKCQLDHSRQYQGFCIYLYNLQMQNGEDQQLKCLIQNCKLKHHSEETYQSKLNTQPINGIYHHNLCETQCEDYKCQYVHVKWAKGICNKALFGTCKSQECKDKKRHLNWQSLRQEAYSKYNIEILGQQYNPENLDLDENCRRILEKDFKFCIPYFQGKCPFKQCSKLHKQWEELKNSHNFQFLFKPCTQLEKNQISENYQQYKISEAQLFCEEQQLKKLKYNVNKSNFIDIIFIMDLTGSMKPWKQQMELHIQHIIEQFQAENLEIQIRVGFVGYRDIGDKEKIVYHPLTDQVKSIISFVKSQQAKGGGDEAEDIIAGLEQALKLNISQYPQSLLITYLFCDSPNHGRQYHNETESIEDQLKSQISLNALESVILKFKTKKKNSYFFCVEITKKTQSMYNIMRKNFENLSILKVDQTEDFSELVQFTLSKTIEASLRSSQFSLNGGNNSYISNNFIKAEYERFQQKDLNYQAENKQLDYWKQFIKNLNAHQQLGETYLQLNEKNEDFDVEYANYDERIDEFYSGIISTGQVYRTSIMGTNNYTQNTQLKIQKEQRTCVYKGFDAIQNKYIIIKIPTTYIKEFEDSKKNGKPISQESIKQTEDYARARYYTTNIANQMAYKFRNKLQKLNIDGIPPIFYVDCSIYKLEKPFKGITTIYGETFIVGNKDWRKITSNQCSLTKNQAKEFYYTSFSHFTYEESQENLVILDLQGIGNILTDASIQTKTNYSMELQMDDTNLREIGLENFKKQHRQCSIICKRLRLSRKGFSEQQMDLNTIEWNGGDIHYICQICKQINSCLLSEYKNEKEMKCSECKKLEYLEEEIECRCCKKIYKSKLSKEILTLYQYKHCPTCILECHKKKKQCYYCECYHKDDLVDIENEYGGYSICVDGNRYLQGLKCKICQAKFNMINEKLSPEQYNKNFYICKNH</sequence>
<evidence type="ECO:0000313" key="9">
    <source>
        <dbReference type="EMBL" id="CAD8067290.1"/>
    </source>
</evidence>
<keyword evidence="3" id="KW-0723">Serine/threonine-protein kinase</keyword>
<dbReference type="GO" id="GO:0005737">
    <property type="term" value="C:cytoplasm"/>
    <property type="evidence" value="ECO:0007669"/>
    <property type="project" value="TreeGrafter"/>
</dbReference>
<proteinExistence type="predicted"/>
<reference evidence="9" key="1">
    <citation type="submission" date="2021-01" db="EMBL/GenBank/DDBJ databases">
        <authorList>
            <consortium name="Genoscope - CEA"/>
            <person name="William W."/>
        </authorList>
    </citation>
    <scope>NUCLEOTIDE SEQUENCE</scope>
</reference>
<evidence type="ECO:0000256" key="2">
    <source>
        <dbReference type="ARBA" id="ARBA00022525"/>
    </source>
</evidence>
<comment type="subcellular location">
    <subcellularLocation>
        <location evidence="1">Secreted</location>
    </subcellularLocation>
</comment>
<evidence type="ECO:0000256" key="1">
    <source>
        <dbReference type="ARBA" id="ARBA00004613"/>
    </source>
</evidence>
<dbReference type="SMART" id="SM00811">
    <property type="entry name" value="Alpha_kinase"/>
    <property type="match status" value="1"/>
</dbReference>
<accession>A0A8S1LI11</accession>
<evidence type="ECO:0008006" key="11">
    <source>
        <dbReference type="Google" id="ProtNLM"/>
    </source>
</evidence>
<feature type="domain" description="Alpha-type protein kinase" evidence="8">
    <location>
        <begin position="550"/>
        <end position="781"/>
    </location>
</feature>
<dbReference type="PANTHER" id="PTHR47763">
    <property type="entry name" value="ALPHA-PROTEIN KINASE VWKA"/>
    <property type="match status" value="1"/>
</dbReference>
<dbReference type="PROSITE" id="PS51158">
    <property type="entry name" value="ALPHA_KINASE"/>
    <property type="match status" value="1"/>
</dbReference>
<name>A0A8S1LI11_9CILI</name>
<evidence type="ECO:0000256" key="3">
    <source>
        <dbReference type="ARBA" id="ARBA00022527"/>
    </source>
</evidence>
<gene>
    <name evidence="9" type="ORF">PSON_ATCC_30995.1.T0220372</name>
</gene>
<dbReference type="PANTHER" id="PTHR47763:SF5">
    <property type="entry name" value="CHROMOSOME UNDETERMINED SCAFFOLD_25, WHOLE GENOME SHOTGUN SEQUENCE"/>
    <property type="match status" value="1"/>
</dbReference>
<dbReference type="InterPro" id="IPR004166">
    <property type="entry name" value="a-kinase_dom"/>
</dbReference>
<dbReference type="GO" id="GO:0004674">
    <property type="term" value="F:protein serine/threonine kinase activity"/>
    <property type="evidence" value="ECO:0007669"/>
    <property type="project" value="UniProtKB-KW"/>
</dbReference>
<organism evidence="9 10">
    <name type="scientific">Paramecium sonneborni</name>
    <dbReference type="NCBI Taxonomy" id="65129"/>
    <lineage>
        <taxon>Eukaryota</taxon>
        <taxon>Sar</taxon>
        <taxon>Alveolata</taxon>
        <taxon>Ciliophora</taxon>
        <taxon>Intramacronucleata</taxon>
        <taxon>Oligohymenophorea</taxon>
        <taxon>Peniculida</taxon>
        <taxon>Parameciidae</taxon>
        <taxon>Paramecium</taxon>
    </lineage>
</organism>
<evidence type="ECO:0000259" key="7">
    <source>
        <dbReference type="PROSITE" id="PS50234"/>
    </source>
</evidence>
<dbReference type="PROSITE" id="PS50234">
    <property type="entry name" value="VWFA"/>
    <property type="match status" value="1"/>
</dbReference>
<keyword evidence="2" id="KW-0964">Secreted</keyword>
<keyword evidence="4" id="KW-0808">Transferase</keyword>
<dbReference type="InterPro" id="IPR056861">
    <property type="entry name" value="HMCN1-like_VWA"/>
</dbReference>
<dbReference type="CDD" id="cd04515">
    <property type="entry name" value="Alpha_kinase"/>
    <property type="match status" value="1"/>
</dbReference>
<dbReference type="Pfam" id="PF02816">
    <property type="entry name" value="Alpha_kinase"/>
    <property type="match status" value="1"/>
</dbReference>
<dbReference type="GO" id="GO:0005524">
    <property type="term" value="F:ATP binding"/>
    <property type="evidence" value="ECO:0007669"/>
    <property type="project" value="InterPro"/>
</dbReference>
<keyword evidence="5" id="KW-0732">Signal</keyword>
<dbReference type="AlphaFoldDB" id="A0A8S1LI11"/>
<dbReference type="Pfam" id="PF25106">
    <property type="entry name" value="VWA_4"/>
    <property type="match status" value="1"/>
</dbReference>
<dbReference type="OrthoDB" id="2377576at2759"/>
<dbReference type="EMBL" id="CAJJDN010000022">
    <property type="protein sequence ID" value="CAD8067290.1"/>
    <property type="molecule type" value="Genomic_DNA"/>
</dbReference>
<keyword evidence="6" id="KW-0418">Kinase</keyword>
<keyword evidence="10" id="KW-1185">Reference proteome</keyword>
<dbReference type="InterPro" id="IPR002035">
    <property type="entry name" value="VWF_A"/>
</dbReference>
<feature type="domain" description="VWFA" evidence="7">
    <location>
        <begin position="247"/>
        <end position="449"/>
    </location>
</feature>
<evidence type="ECO:0000256" key="5">
    <source>
        <dbReference type="ARBA" id="ARBA00022729"/>
    </source>
</evidence>